<evidence type="ECO:0000313" key="3">
    <source>
        <dbReference type="EMBL" id="VYT33188.1"/>
    </source>
</evidence>
<name>A0A6N2VT04_9FIRM</name>
<evidence type="ECO:0000256" key="2">
    <source>
        <dbReference type="SAM" id="Phobius"/>
    </source>
</evidence>
<keyword evidence="2" id="KW-0812">Transmembrane</keyword>
<protein>
    <submittedName>
        <fullName evidence="3">Uncharacterized protein</fullName>
    </submittedName>
</protein>
<sequence length="269" mass="31897">MGYKNYKLKKKINPILSFAVIAVAIFYIVAISSGMWFPRKSGEYEIAKYNTKYEVNDLKRSFYLIDWEYSKEQKMMEIQFKVINKNFDGIENYSWSAVERFKGKLPIKPVYEDENILVVQIKDIPNKWSTISVRIALAGKNPETEIFLKFYGDNTNIKTVEHIPQRSQNDYYIKDTQNDIKTYEVSISENNKNIKMLEKEIKEINKSSSELVADMEFLTEKEAEEVQAEVERFNSLIQSDLQEIEDYKKENEEYNQRIENLKEKLKTYQ</sequence>
<accession>A0A6N2VT04</accession>
<proteinExistence type="predicted"/>
<keyword evidence="1" id="KW-0175">Coiled coil</keyword>
<feature type="coiled-coil region" evidence="1">
    <location>
        <begin position="180"/>
        <end position="264"/>
    </location>
</feature>
<feature type="transmembrane region" description="Helical" evidence="2">
    <location>
        <begin position="12"/>
        <end position="37"/>
    </location>
</feature>
<keyword evidence="2" id="KW-1133">Transmembrane helix</keyword>
<gene>
    <name evidence="3" type="ORF">CNLFYP112_00553</name>
</gene>
<dbReference type="EMBL" id="CACRTG010000034">
    <property type="protein sequence ID" value="VYT33188.1"/>
    <property type="molecule type" value="Genomic_DNA"/>
</dbReference>
<keyword evidence="2" id="KW-0472">Membrane</keyword>
<evidence type="ECO:0000256" key="1">
    <source>
        <dbReference type="SAM" id="Coils"/>
    </source>
</evidence>
<organism evidence="3">
    <name type="scientific">[Clostridium] nexile</name>
    <dbReference type="NCBI Taxonomy" id="29361"/>
    <lineage>
        <taxon>Bacteria</taxon>
        <taxon>Bacillati</taxon>
        <taxon>Bacillota</taxon>
        <taxon>Clostridia</taxon>
        <taxon>Lachnospirales</taxon>
        <taxon>Lachnospiraceae</taxon>
        <taxon>Tyzzerella</taxon>
    </lineage>
</organism>
<dbReference type="AlphaFoldDB" id="A0A6N2VT04"/>
<reference evidence="3" key="1">
    <citation type="submission" date="2019-11" db="EMBL/GenBank/DDBJ databases">
        <authorList>
            <person name="Feng L."/>
        </authorList>
    </citation>
    <scope>NUCLEOTIDE SEQUENCE</scope>
    <source>
        <strain evidence="3">CnexileLFYP112</strain>
    </source>
</reference>